<comment type="caution">
    <text evidence="2">The sequence shown here is derived from an EMBL/GenBank/DDBJ whole genome shotgun (WGS) entry which is preliminary data.</text>
</comment>
<feature type="domain" description="Clathrin adaptor alpha-adaptin appendage C-terminal subdomain" evidence="1">
    <location>
        <begin position="44"/>
        <end position="126"/>
    </location>
</feature>
<dbReference type="SUPFAM" id="SSF55711">
    <property type="entry name" value="Subdomain of clathrin and coatomer appendage domain"/>
    <property type="match status" value="1"/>
</dbReference>
<dbReference type="InterPro" id="IPR012295">
    <property type="entry name" value="TBP_dom_sf"/>
</dbReference>
<dbReference type="EMBL" id="JACGCM010001785">
    <property type="protein sequence ID" value="KAF6149644.1"/>
    <property type="molecule type" value="Genomic_DNA"/>
</dbReference>
<dbReference type="OrthoDB" id="1707802at2759"/>
<dbReference type="Proteomes" id="UP000541444">
    <property type="component" value="Unassembled WGS sequence"/>
</dbReference>
<proteinExistence type="predicted"/>
<dbReference type="AlphaFoldDB" id="A0A7J7M4E0"/>
<gene>
    <name evidence="2" type="ORF">GIB67_016371</name>
</gene>
<organism evidence="2 3">
    <name type="scientific">Kingdonia uniflora</name>
    <dbReference type="NCBI Taxonomy" id="39325"/>
    <lineage>
        <taxon>Eukaryota</taxon>
        <taxon>Viridiplantae</taxon>
        <taxon>Streptophyta</taxon>
        <taxon>Embryophyta</taxon>
        <taxon>Tracheophyta</taxon>
        <taxon>Spermatophyta</taxon>
        <taxon>Magnoliopsida</taxon>
        <taxon>Ranunculales</taxon>
        <taxon>Circaeasteraceae</taxon>
        <taxon>Kingdonia</taxon>
    </lineage>
</organism>
<evidence type="ECO:0000313" key="3">
    <source>
        <dbReference type="Proteomes" id="UP000541444"/>
    </source>
</evidence>
<dbReference type="GO" id="GO:0030131">
    <property type="term" value="C:clathrin adaptor complex"/>
    <property type="evidence" value="ECO:0007669"/>
    <property type="project" value="InterPro"/>
</dbReference>
<protein>
    <recommendedName>
        <fullName evidence="1">Clathrin adaptor alpha-adaptin appendage C-terminal subdomain domain-containing protein</fullName>
    </recommendedName>
</protein>
<evidence type="ECO:0000313" key="2">
    <source>
        <dbReference type="EMBL" id="KAF6149644.1"/>
    </source>
</evidence>
<dbReference type="InterPro" id="IPR009028">
    <property type="entry name" value="Coatomer/calthrin_app_sub_C"/>
</dbReference>
<dbReference type="InterPro" id="IPR003164">
    <property type="entry name" value="Clathrin_a-adaptin_app_sub_C"/>
</dbReference>
<reference evidence="2 3" key="1">
    <citation type="journal article" date="2020" name="IScience">
        <title>Genome Sequencing of the Endangered Kingdonia uniflora (Circaeasteraceae, Ranunculales) Reveals Potential Mechanisms of Evolutionary Specialization.</title>
        <authorList>
            <person name="Sun Y."/>
            <person name="Deng T."/>
            <person name="Zhang A."/>
            <person name="Moore M.J."/>
            <person name="Landis J.B."/>
            <person name="Lin N."/>
            <person name="Zhang H."/>
            <person name="Zhang X."/>
            <person name="Huang J."/>
            <person name="Zhang X."/>
            <person name="Sun H."/>
            <person name="Wang H."/>
        </authorList>
    </citation>
    <scope>NUCLEOTIDE SEQUENCE [LARGE SCALE GENOMIC DNA]</scope>
    <source>
        <strain evidence="2">TB1705</strain>
        <tissue evidence="2">Leaf</tissue>
    </source>
</reference>
<sequence>MVQIPLEVVNLRPSRDVAVLDFSYKFGSTMVNAKLRLLAILSKFLQPISVSSEEFFPQWRSLSGPPLKLQEVIRGVKPLSLLEMSNLFNSYRLMVSSRLDPNPNNFVASTTFHSESTQAMLCLVRIITLPLSR</sequence>
<accession>A0A7J7M4E0</accession>
<dbReference type="Pfam" id="PF02296">
    <property type="entry name" value="Alpha_adaptin_C"/>
    <property type="match status" value="1"/>
</dbReference>
<keyword evidence="3" id="KW-1185">Reference proteome</keyword>
<name>A0A7J7M4E0_9MAGN</name>
<dbReference type="Gene3D" id="3.30.310.10">
    <property type="entry name" value="TATA-Binding Protein"/>
    <property type="match status" value="1"/>
</dbReference>
<dbReference type="GO" id="GO:0016192">
    <property type="term" value="P:vesicle-mediated transport"/>
    <property type="evidence" value="ECO:0007669"/>
    <property type="project" value="InterPro"/>
</dbReference>
<evidence type="ECO:0000259" key="1">
    <source>
        <dbReference type="Pfam" id="PF02296"/>
    </source>
</evidence>
<dbReference type="GO" id="GO:0006886">
    <property type="term" value="P:intracellular protein transport"/>
    <property type="evidence" value="ECO:0007669"/>
    <property type="project" value="InterPro"/>
</dbReference>